<dbReference type="CDD" id="cd00761">
    <property type="entry name" value="Glyco_tranf_GTA_type"/>
    <property type="match status" value="1"/>
</dbReference>
<accession>A0AAC9LMB0</accession>
<protein>
    <recommendedName>
        <fullName evidence="1">Glycosyltransferase 2-like domain-containing protein</fullName>
    </recommendedName>
</protein>
<dbReference type="GO" id="GO:0016758">
    <property type="term" value="F:hexosyltransferase activity"/>
    <property type="evidence" value="ECO:0007669"/>
    <property type="project" value="UniProtKB-ARBA"/>
</dbReference>
<dbReference type="InterPro" id="IPR001173">
    <property type="entry name" value="Glyco_trans_2-like"/>
</dbReference>
<dbReference type="PANTHER" id="PTHR22916:SF3">
    <property type="entry name" value="UDP-GLCNAC:BETAGAL BETA-1,3-N-ACETYLGLUCOSAMINYLTRANSFERASE-LIKE PROTEIN 1"/>
    <property type="match status" value="1"/>
</dbReference>
<dbReference type="RefSeq" id="WP_076733640.1">
    <property type="nucleotide sequence ID" value="NZ_CP019352.1"/>
</dbReference>
<name>A0AAC9LMB0_9FLAO</name>
<dbReference type="PANTHER" id="PTHR22916">
    <property type="entry name" value="GLYCOSYLTRANSFERASE"/>
    <property type="match status" value="1"/>
</dbReference>
<dbReference type="Gene3D" id="3.90.550.10">
    <property type="entry name" value="Spore Coat Polysaccharide Biosynthesis Protein SpsA, Chain A"/>
    <property type="match status" value="1"/>
</dbReference>
<dbReference type="SUPFAM" id="SSF53448">
    <property type="entry name" value="Nucleotide-diphospho-sugar transferases"/>
    <property type="match status" value="1"/>
</dbReference>
<sequence>MKPLVSIIIPTYRRAHLITGALDSIIAQCFKNWECIIVDDGSDELTIKTLKKFIKKDSRIKLLSRLNNTLKGPSACRNLGLRNAKGKYIQFFDDDDVMYYNLLSDKIEIMEKNNLDVLVSPMDFFSVDKNKTLFKNKVAAKDTTKAYLLGEISWYVSGPLWLKSFLTENFDEFVQTLDDWDFNLRNIYRKPKIGYTANSYQRYNLYEKGNTLSTLAQKGDEKQINSVYYVYSKHFLLLKESKKLTKDIYIRFYKLLTPLLRESLIIKKPVSNKIFNFLLQNIKIFIIPKFIKIYTGFYFYKFFNKGYRLVKF</sequence>
<gene>
    <name evidence="2" type="ORF">BWR22_10555</name>
</gene>
<organism evidence="2 3">
    <name type="scientific">Lacinutrix venerupis</name>
    <dbReference type="NCBI Taxonomy" id="1486034"/>
    <lineage>
        <taxon>Bacteria</taxon>
        <taxon>Pseudomonadati</taxon>
        <taxon>Bacteroidota</taxon>
        <taxon>Flavobacteriia</taxon>
        <taxon>Flavobacteriales</taxon>
        <taxon>Flavobacteriaceae</taxon>
        <taxon>Lacinutrix</taxon>
    </lineage>
</organism>
<dbReference type="EMBL" id="CP019352">
    <property type="protein sequence ID" value="APY00734.1"/>
    <property type="molecule type" value="Genomic_DNA"/>
</dbReference>
<reference evidence="2 3" key="1">
    <citation type="submission" date="2017-01" db="EMBL/GenBank/DDBJ databases">
        <title>Complete genome of Lacinutrix venerupis DOK2-8 isolated from seawater in Dokdo.</title>
        <authorList>
            <person name="Chi W.-J."/>
            <person name="Kim J.H."/>
        </authorList>
    </citation>
    <scope>NUCLEOTIDE SEQUENCE [LARGE SCALE GENOMIC DNA]</scope>
    <source>
        <strain evidence="2 3">DOK2-8</strain>
    </source>
</reference>
<dbReference type="AlphaFoldDB" id="A0AAC9LMB0"/>
<evidence type="ECO:0000313" key="2">
    <source>
        <dbReference type="EMBL" id="APY00734.1"/>
    </source>
</evidence>
<proteinExistence type="predicted"/>
<dbReference type="Proteomes" id="UP000187506">
    <property type="component" value="Chromosome"/>
</dbReference>
<evidence type="ECO:0000259" key="1">
    <source>
        <dbReference type="Pfam" id="PF00535"/>
    </source>
</evidence>
<dbReference type="InterPro" id="IPR029044">
    <property type="entry name" value="Nucleotide-diphossugar_trans"/>
</dbReference>
<keyword evidence="3" id="KW-1185">Reference proteome</keyword>
<feature type="domain" description="Glycosyltransferase 2-like" evidence="1">
    <location>
        <begin position="6"/>
        <end position="131"/>
    </location>
</feature>
<evidence type="ECO:0000313" key="3">
    <source>
        <dbReference type="Proteomes" id="UP000187506"/>
    </source>
</evidence>
<dbReference type="KEGG" id="lvn:BWR22_10555"/>
<dbReference type="Pfam" id="PF00535">
    <property type="entry name" value="Glycos_transf_2"/>
    <property type="match status" value="1"/>
</dbReference>